<name>A0ABV8DAK0_9BURK</name>
<dbReference type="Proteomes" id="UP001595693">
    <property type="component" value="Unassembled WGS sequence"/>
</dbReference>
<dbReference type="PROSITE" id="PS51318">
    <property type="entry name" value="TAT"/>
    <property type="match status" value="1"/>
</dbReference>
<protein>
    <submittedName>
        <fullName evidence="1">DUF411 domain-containing protein</fullName>
    </submittedName>
</protein>
<evidence type="ECO:0000313" key="1">
    <source>
        <dbReference type="EMBL" id="MFC3935584.1"/>
    </source>
</evidence>
<organism evidence="1 2">
    <name type="scientific">Acidovorax facilis</name>
    <dbReference type="NCBI Taxonomy" id="12917"/>
    <lineage>
        <taxon>Bacteria</taxon>
        <taxon>Pseudomonadati</taxon>
        <taxon>Pseudomonadota</taxon>
        <taxon>Betaproteobacteria</taxon>
        <taxon>Burkholderiales</taxon>
        <taxon>Comamonadaceae</taxon>
        <taxon>Acidovorax</taxon>
    </lineage>
</organism>
<dbReference type="RefSeq" id="WP_055400751.1">
    <property type="nucleotide sequence ID" value="NZ_JAMXAX010000009.1"/>
</dbReference>
<reference evidence="2" key="1">
    <citation type="journal article" date="2019" name="Int. J. Syst. Evol. Microbiol.">
        <title>The Global Catalogue of Microorganisms (GCM) 10K type strain sequencing project: providing services to taxonomists for standard genome sequencing and annotation.</title>
        <authorList>
            <consortium name="The Broad Institute Genomics Platform"/>
            <consortium name="The Broad Institute Genome Sequencing Center for Infectious Disease"/>
            <person name="Wu L."/>
            <person name="Ma J."/>
        </authorList>
    </citation>
    <scope>NUCLEOTIDE SEQUENCE [LARGE SCALE GENOMIC DNA]</scope>
    <source>
        <strain evidence="2">CCUG 2113</strain>
    </source>
</reference>
<dbReference type="Pfam" id="PF04214">
    <property type="entry name" value="DUF411"/>
    <property type="match status" value="1"/>
</dbReference>
<comment type="caution">
    <text evidence="1">The sequence shown here is derived from an EMBL/GenBank/DDBJ whole genome shotgun (WGS) entry which is preliminary data.</text>
</comment>
<gene>
    <name evidence="1" type="ORF">ACFOW3_13255</name>
</gene>
<proteinExistence type="predicted"/>
<dbReference type="EMBL" id="JBHSAJ010000037">
    <property type="protein sequence ID" value="MFC3935584.1"/>
    <property type="molecule type" value="Genomic_DNA"/>
</dbReference>
<dbReference type="InterPro" id="IPR007332">
    <property type="entry name" value="DUF411"/>
</dbReference>
<dbReference type="InterPro" id="IPR006311">
    <property type="entry name" value="TAT_signal"/>
</dbReference>
<keyword evidence="2" id="KW-1185">Reference proteome</keyword>
<sequence>MTNSRNPRSASTAAHPARRQWLTTALPLLGAGVAVALLPGLSRAATNTPTPLEVWKDPNCGCCQDWVDHMQANGFAVKVHATGNNAVRARLGVPQKLGSCHTALVGGYVVEGHVPASDVRALLQQKPKALGLAVPGMPVGSPGMDGPAYGDRRDPYDVLLVARDGSTRVFKSYNKKAST</sequence>
<evidence type="ECO:0000313" key="2">
    <source>
        <dbReference type="Proteomes" id="UP001595693"/>
    </source>
</evidence>
<accession>A0ABV8DAK0</accession>